<dbReference type="NCBIfam" id="TIGR02593">
    <property type="entry name" value="CRISPR_cas5"/>
    <property type="match status" value="1"/>
</dbReference>
<evidence type="ECO:0000313" key="3">
    <source>
        <dbReference type="Proteomes" id="UP000325755"/>
    </source>
</evidence>
<dbReference type="KEGG" id="mmob:F6R98_05430"/>
<gene>
    <name evidence="2" type="primary">cas5c</name>
    <name evidence="2" type="ORF">F6R98_05430</name>
</gene>
<dbReference type="OrthoDB" id="5621871at2"/>
<organism evidence="2 3">
    <name type="scientific">Candidatus Methylospira mobilis</name>
    <dbReference type="NCBI Taxonomy" id="1808979"/>
    <lineage>
        <taxon>Bacteria</taxon>
        <taxon>Pseudomonadati</taxon>
        <taxon>Pseudomonadota</taxon>
        <taxon>Gammaproteobacteria</taxon>
        <taxon>Methylococcales</taxon>
        <taxon>Methylococcaceae</taxon>
        <taxon>Candidatus Methylospira</taxon>
    </lineage>
</organism>
<dbReference type="InterPro" id="IPR013422">
    <property type="entry name" value="CRISPR-assoc_prot_Cas5_N"/>
</dbReference>
<accession>A0A5Q0BE99</accession>
<dbReference type="RefSeq" id="WP_153248122.1">
    <property type="nucleotide sequence ID" value="NZ_CP044205.1"/>
</dbReference>
<keyword evidence="3" id="KW-1185">Reference proteome</keyword>
<dbReference type="AlphaFoldDB" id="A0A5Q0BE99"/>
<name>A0A5Q0BE99_9GAMM</name>
<dbReference type="Pfam" id="PF09704">
    <property type="entry name" value="Cas_Cas5d"/>
    <property type="match status" value="1"/>
</dbReference>
<sequence length="268" mass="31448">MSENLITIRAWGDYACFTRPEMKVERVSYPVMTPSAARGLLEAIFWEPQIYYLIDAIHVIRRGDWFSFRRNEVEDAISLSNSKTWMKEPHKTTPIRAGGGIGTQRSMLALASIEYLITAEVHLTDLGKKGRHPLKTYLDEIKRRSKNGKCYHRPYLGVREFAADFEWEEDAQAALERRAAELGKNWQNIWFEEELGLMLYDVFDHEQRVRGFQWLTDEPTPIKKKMLPRWDGQLVKPEAAFFHANIKNSKLDCHPQRVRLVRNRLIER</sequence>
<protein>
    <submittedName>
        <fullName evidence="2">Type I-C CRISPR-associated protein Cas5</fullName>
    </submittedName>
</protein>
<dbReference type="InterPro" id="IPR021124">
    <property type="entry name" value="CRISPR-assoc_prot_Cas5"/>
</dbReference>
<evidence type="ECO:0000256" key="1">
    <source>
        <dbReference type="ARBA" id="ARBA00023118"/>
    </source>
</evidence>
<proteinExistence type="predicted"/>
<dbReference type="EMBL" id="CP044205">
    <property type="protein sequence ID" value="QFY42140.1"/>
    <property type="molecule type" value="Genomic_DNA"/>
</dbReference>
<dbReference type="InParanoid" id="A0A5Q0BE99"/>
<keyword evidence="1" id="KW-0051">Antiviral defense</keyword>
<dbReference type="GO" id="GO:0051607">
    <property type="term" value="P:defense response to virus"/>
    <property type="evidence" value="ECO:0007669"/>
    <property type="project" value="UniProtKB-KW"/>
</dbReference>
<dbReference type="NCBIfam" id="TIGR01876">
    <property type="entry name" value="cas_Cas5d"/>
    <property type="match status" value="1"/>
</dbReference>
<evidence type="ECO:0000313" key="2">
    <source>
        <dbReference type="EMBL" id="QFY42140.1"/>
    </source>
</evidence>
<dbReference type="GO" id="GO:0004519">
    <property type="term" value="F:endonuclease activity"/>
    <property type="evidence" value="ECO:0007669"/>
    <property type="project" value="InterPro"/>
</dbReference>
<dbReference type="Gene3D" id="3.30.70.2660">
    <property type="match status" value="1"/>
</dbReference>
<reference evidence="2 3" key="1">
    <citation type="submission" date="2019-09" db="EMBL/GenBank/DDBJ databases">
        <title>Ecophysiology of the spiral-shaped methanotroph Methylospira mobilis as revealed by the complete genome sequence.</title>
        <authorList>
            <person name="Oshkin I.Y."/>
            <person name="Dedysh S.N."/>
            <person name="Miroshnikov K."/>
            <person name="Danilova O.V."/>
            <person name="Hakobyan A."/>
            <person name="Liesack W."/>
        </authorList>
    </citation>
    <scope>NUCLEOTIDE SEQUENCE [LARGE SCALE GENOMIC DNA]</scope>
    <source>
        <strain evidence="2 3">Shm1</strain>
    </source>
</reference>
<dbReference type="GO" id="GO:0043571">
    <property type="term" value="P:maintenance of CRISPR repeat elements"/>
    <property type="evidence" value="ECO:0007669"/>
    <property type="project" value="InterPro"/>
</dbReference>
<dbReference type="Proteomes" id="UP000325755">
    <property type="component" value="Chromosome"/>
</dbReference>
<dbReference type="InterPro" id="IPR010155">
    <property type="entry name" value="CRISPR-assoc_prot_Cas5d"/>
</dbReference>